<feature type="domain" description="RRM" evidence="4">
    <location>
        <begin position="519"/>
        <end position="600"/>
    </location>
</feature>
<feature type="domain" description="RRM" evidence="4">
    <location>
        <begin position="343"/>
        <end position="421"/>
    </location>
</feature>
<comment type="caution">
    <text evidence="5">The sequence shown here is derived from an EMBL/GenBank/DDBJ whole genome shotgun (WGS) entry which is preliminary data.</text>
</comment>
<dbReference type="Proteomes" id="UP000304951">
    <property type="component" value="Unassembled WGS sequence"/>
</dbReference>
<protein>
    <recommendedName>
        <fullName evidence="4">RRM domain-containing protein</fullName>
    </recommendedName>
</protein>
<feature type="non-terminal residue" evidence="5">
    <location>
        <position position="1"/>
    </location>
</feature>
<keyword evidence="1 2" id="KW-0694">RNA-binding</keyword>
<dbReference type="InterPro" id="IPR050502">
    <property type="entry name" value="Euk_RNA-bind_prot"/>
</dbReference>
<dbReference type="PANTHER" id="PTHR48025:SF1">
    <property type="entry name" value="RRM DOMAIN-CONTAINING PROTEIN"/>
    <property type="match status" value="1"/>
</dbReference>
<evidence type="ECO:0000313" key="5">
    <source>
        <dbReference type="EMBL" id="THV68821.1"/>
    </source>
</evidence>
<sequence>RSLSSLLSQINIKTLNHVQFCEACNFSPSLTTPMLAGRGNFASIAPALTRRRYAEWSICRTGSLCGIGFVDVDIFDHDLRYFPSSASDIALDTIPSAPPLRTKTGSRTFRPKPTAVAHADQAVAVAPSSIAHPNPTLFSLPDHLFFIHLRPPTIHLIRSSIALTAHHHRFALIASCSCHTFCSLSFETIAETIAPMASSSSDFFGELPPQRRRSMSDAAIEYTFVQLAIAPEHIEAPLSEHIEAPPSEHTEALPLEHTEAPPSGPQATEGASAAAPPADVDAIPIDGSRETSSLSDEESAPTSSEHFSETETNTDPSSPKEPTYWYGILVTADNAQSLYAPDACLFVANLDRSRTATELTDEVQRIFAQIGECWVKTRFDAKNIPVAFAQYKTSEEADEAMALLQGSPIFGRACRIERARAPRTVYVQRRDGMELHIPMPMHQLGLFGRVEHFWTPNETERALQNLPLGSFFRFAFYQHCQDAVRALRNDEHHIYTLQHANRPVNIPNMGPIGPEVDPKAIYVGDLPLYINEQQLRYKFGYFGWIVNVEVRRLVRRRIAFAYIYFAEDWSATMALTDPYPYVAGEYLSRVEPKRVTPHNQYPGRTNYTYIPGNPSYLPRNMRAPQ</sequence>
<evidence type="ECO:0000259" key="4">
    <source>
        <dbReference type="PROSITE" id="PS50102"/>
    </source>
</evidence>
<evidence type="ECO:0000313" key="6">
    <source>
        <dbReference type="Proteomes" id="UP000304951"/>
    </source>
</evidence>
<dbReference type="PANTHER" id="PTHR48025">
    <property type="entry name" value="OS02G0815200 PROTEIN"/>
    <property type="match status" value="1"/>
</dbReference>
<organism evidence="5 6">
    <name type="scientific">Aureobasidium pullulans</name>
    <name type="common">Black yeast</name>
    <name type="synonym">Pullularia pullulans</name>
    <dbReference type="NCBI Taxonomy" id="5580"/>
    <lineage>
        <taxon>Eukaryota</taxon>
        <taxon>Fungi</taxon>
        <taxon>Dikarya</taxon>
        <taxon>Ascomycota</taxon>
        <taxon>Pezizomycotina</taxon>
        <taxon>Dothideomycetes</taxon>
        <taxon>Dothideomycetidae</taxon>
        <taxon>Dothideales</taxon>
        <taxon>Saccotheciaceae</taxon>
        <taxon>Aureobasidium</taxon>
    </lineage>
</organism>
<dbReference type="InterPro" id="IPR000504">
    <property type="entry name" value="RRM_dom"/>
</dbReference>
<dbReference type="InterPro" id="IPR012677">
    <property type="entry name" value="Nucleotide-bd_a/b_plait_sf"/>
</dbReference>
<dbReference type="Pfam" id="PF00076">
    <property type="entry name" value="RRM_1"/>
    <property type="match status" value="2"/>
</dbReference>
<accession>A0A4S8SE89</accession>
<dbReference type="SUPFAM" id="SSF54928">
    <property type="entry name" value="RNA-binding domain, RBD"/>
    <property type="match status" value="2"/>
</dbReference>
<reference evidence="5 6" key="1">
    <citation type="submission" date="2018-10" db="EMBL/GenBank/DDBJ databases">
        <title>Fifty Aureobasidium pullulans genomes reveal a recombining polyextremotolerant generalist.</title>
        <authorList>
            <person name="Gostincar C."/>
            <person name="Turk M."/>
            <person name="Zajc J."/>
            <person name="Gunde-Cimerman N."/>
        </authorList>
    </citation>
    <scope>NUCLEOTIDE SEQUENCE [LARGE SCALE GENOMIC DNA]</scope>
    <source>
        <strain evidence="5 6">EXF-11900</strain>
    </source>
</reference>
<proteinExistence type="predicted"/>
<feature type="compositionally biased region" description="Polar residues" evidence="3">
    <location>
        <begin position="290"/>
        <end position="317"/>
    </location>
</feature>
<dbReference type="SMART" id="SM00360">
    <property type="entry name" value="RRM"/>
    <property type="match status" value="2"/>
</dbReference>
<gene>
    <name evidence="5" type="ORF">D6D28_06365</name>
</gene>
<dbReference type="InterPro" id="IPR035979">
    <property type="entry name" value="RBD_domain_sf"/>
</dbReference>
<dbReference type="AlphaFoldDB" id="A0A4S8SE89"/>
<evidence type="ECO:0000256" key="2">
    <source>
        <dbReference type="PROSITE-ProRule" id="PRU00176"/>
    </source>
</evidence>
<dbReference type="Gene3D" id="3.30.70.330">
    <property type="match status" value="2"/>
</dbReference>
<evidence type="ECO:0000256" key="1">
    <source>
        <dbReference type="ARBA" id="ARBA00022884"/>
    </source>
</evidence>
<name>A0A4S8SE89_AURPU</name>
<dbReference type="PROSITE" id="PS50102">
    <property type="entry name" value="RRM"/>
    <property type="match status" value="2"/>
</dbReference>
<feature type="compositionally biased region" description="Low complexity" evidence="3">
    <location>
        <begin position="271"/>
        <end position="286"/>
    </location>
</feature>
<evidence type="ECO:0000256" key="3">
    <source>
        <dbReference type="SAM" id="MobiDB-lite"/>
    </source>
</evidence>
<feature type="region of interest" description="Disordered" evidence="3">
    <location>
        <begin position="255"/>
        <end position="320"/>
    </location>
</feature>
<dbReference type="GO" id="GO:0003729">
    <property type="term" value="F:mRNA binding"/>
    <property type="evidence" value="ECO:0007669"/>
    <property type="project" value="TreeGrafter"/>
</dbReference>
<dbReference type="EMBL" id="QZAF01000291">
    <property type="protein sequence ID" value="THV68821.1"/>
    <property type="molecule type" value="Genomic_DNA"/>
</dbReference>